<comment type="similarity">
    <text evidence="2">Belongs to the G protein gamma family.</text>
</comment>
<evidence type="ECO:0000313" key="13">
    <source>
        <dbReference type="EMBL" id="KIM28680.1"/>
    </source>
</evidence>
<dbReference type="GO" id="GO:0005834">
    <property type="term" value="C:heterotrimeric G-protein complex"/>
    <property type="evidence" value="ECO:0007669"/>
    <property type="project" value="TreeGrafter"/>
</dbReference>
<evidence type="ECO:0000256" key="10">
    <source>
        <dbReference type="ARBA" id="ARBA00023289"/>
    </source>
</evidence>
<dbReference type="OrthoDB" id="19232at2759"/>
<keyword evidence="14" id="KW-1185">Reference proteome</keyword>
<dbReference type="Gene3D" id="4.10.260.10">
    <property type="entry name" value="Transducin (heterotrimeric G protein), gamma chain"/>
    <property type="match status" value="1"/>
</dbReference>
<evidence type="ECO:0000313" key="14">
    <source>
        <dbReference type="Proteomes" id="UP000054097"/>
    </source>
</evidence>
<keyword evidence="5" id="KW-0488">Methylation</keyword>
<evidence type="ECO:0000256" key="6">
    <source>
        <dbReference type="ARBA" id="ARBA00023136"/>
    </source>
</evidence>
<dbReference type="InterPro" id="IPR041848">
    <property type="entry name" value="Ste18_fungal"/>
</dbReference>
<comment type="subunit">
    <text evidence="3">G proteins are composed of 3 units, alpha, beta and gamma.</text>
</comment>
<dbReference type="PROSITE" id="PS50058">
    <property type="entry name" value="G_PROTEIN_GAMMA"/>
    <property type="match status" value="1"/>
</dbReference>
<dbReference type="PANTHER" id="PTHR28189:SF1">
    <property type="entry name" value="GUANINE NUCLEOTIDE-BINDING PROTEIN SUBUNIT GAMMA"/>
    <property type="match status" value="1"/>
</dbReference>
<dbReference type="InterPro" id="IPR036284">
    <property type="entry name" value="GGL_sf"/>
</dbReference>
<dbReference type="GO" id="GO:0000750">
    <property type="term" value="P:pheromone-dependent signal transduction involved in conjugation with cellular fusion"/>
    <property type="evidence" value="ECO:0007669"/>
    <property type="project" value="InterPro"/>
</dbReference>
<dbReference type="InterPro" id="IPR015898">
    <property type="entry name" value="G-protein_gamma-like_dom"/>
</dbReference>
<dbReference type="EMBL" id="KN824291">
    <property type="protein sequence ID" value="KIM28680.1"/>
    <property type="molecule type" value="Genomic_DNA"/>
</dbReference>
<feature type="domain" description="G protein gamma" evidence="12">
    <location>
        <begin position="9"/>
        <end position="70"/>
    </location>
</feature>
<dbReference type="AlphaFoldDB" id="A0A0C3AVX8"/>
<name>A0A0C3AVX8_SERVB</name>
<organism evidence="13 14">
    <name type="scientific">Serendipita vermifera MAFF 305830</name>
    <dbReference type="NCBI Taxonomy" id="933852"/>
    <lineage>
        <taxon>Eukaryota</taxon>
        <taxon>Fungi</taxon>
        <taxon>Dikarya</taxon>
        <taxon>Basidiomycota</taxon>
        <taxon>Agaricomycotina</taxon>
        <taxon>Agaricomycetes</taxon>
        <taxon>Sebacinales</taxon>
        <taxon>Serendipitaceae</taxon>
        <taxon>Serendipita</taxon>
    </lineage>
</organism>
<evidence type="ECO:0000256" key="9">
    <source>
        <dbReference type="ARBA" id="ARBA00023288"/>
    </source>
</evidence>
<evidence type="ECO:0000256" key="11">
    <source>
        <dbReference type="SAM" id="MobiDB-lite"/>
    </source>
</evidence>
<evidence type="ECO:0000256" key="3">
    <source>
        <dbReference type="ARBA" id="ARBA00011581"/>
    </source>
</evidence>
<evidence type="ECO:0000256" key="5">
    <source>
        <dbReference type="ARBA" id="ARBA00022481"/>
    </source>
</evidence>
<reference evidence="13 14" key="1">
    <citation type="submission" date="2014-04" db="EMBL/GenBank/DDBJ databases">
        <authorList>
            <consortium name="DOE Joint Genome Institute"/>
            <person name="Kuo A."/>
            <person name="Zuccaro A."/>
            <person name="Kohler A."/>
            <person name="Nagy L.G."/>
            <person name="Floudas D."/>
            <person name="Copeland A."/>
            <person name="Barry K.W."/>
            <person name="Cichocki N."/>
            <person name="Veneault-Fourrey C."/>
            <person name="LaButti K."/>
            <person name="Lindquist E.A."/>
            <person name="Lipzen A."/>
            <person name="Lundell T."/>
            <person name="Morin E."/>
            <person name="Murat C."/>
            <person name="Sun H."/>
            <person name="Tunlid A."/>
            <person name="Henrissat B."/>
            <person name="Grigoriev I.V."/>
            <person name="Hibbett D.S."/>
            <person name="Martin F."/>
            <person name="Nordberg H.P."/>
            <person name="Cantor M.N."/>
            <person name="Hua S.X."/>
        </authorList>
    </citation>
    <scope>NUCLEOTIDE SEQUENCE [LARGE SCALE GENOMIC DNA]</scope>
    <source>
        <strain evidence="13 14">MAFF 305830</strain>
    </source>
</reference>
<dbReference type="SUPFAM" id="SSF48670">
    <property type="entry name" value="Transducin (heterotrimeric G protein), gamma chain"/>
    <property type="match status" value="1"/>
</dbReference>
<dbReference type="FunFam" id="4.10.260.10:FF:000003">
    <property type="entry name" value="G-protein complex gamma subunit Ste18/GpgA"/>
    <property type="match status" value="1"/>
</dbReference>
<evidence type="ECO:0000256" key="7">
    <source>
        <dbReference type="ARBA" id="ARBA00023139"/>
    </source>
</evidence>
<keyword evidence="9" id="KW-0449">Lipoprotein</keyword>
<proteinExistence type="inferred from homology"/>
<gene>
    <name evidence="13" type="ORF">M408DRAFT_329150</name>
</gene>
<reference evidence="14" key="2">
    <citation type="submission" date="2015-01" db="EMBL/GenBank/DDBJ databases">
        <title>Evolutionary Origins and Diversification of the Mycorrhizal Mutualists.</title>
        <authorList>
            <consortium name="DOE Joint Genome Institute"/>
            <consortium name="Mycorrhizal Genomics Consortium"/>
            <person name="Kohler A."/>
            <person name="Kuo A."/>
            <person name="Nagy L.G."/>
            <person name="Floudas D."/>
            <person name="Copeland A."/>
            <person name="Barry K.W."/>
            <person name="Cichocki N."/>
            <person name="Veneault-Fourrey C."/>
            <person name="LaButti K."/>
            <person name="Lindquist E.A."/>
            <person name="Lipzen A."/>
            <person name="Lundell T."/>
            <person name="Morin E."/>
            <person name="Murat C."/>
            <person name="Riley R."/>
            <person name="Ohm R."/>
            <person name="Sun H."/>
            <person name="Tunlid A."/>
            <person name="Henrissat B."/>
            <person name="Grigoriev I.V."/>
            <person name="Hibbett D.S."/>
            <person name="Martin F."/>
        </authorList>
    </citation>
    <scope>NUCLEOTIDE SEQUENCE [LARGE SCALE GENOMIC DNA]</scope>
    <source>
        <strain evidence="14">MAFF 305830</strain>
    </source>
</reference>
<keyword evidence="10" id="KW-0636">Prenylation</keyword>
<evidence type="ECO:0000256" key="4">
    <source>
        <dbReference type="ARBA" id="ARBA00016111"/>
    </source>
</evidence>
<dbReference type="HOGENOM" id="CLU_163540_1_0_1"/>
<keyword evidence="7" id="KW-0564">Palmitate</keyword>
<dbReference type="SMART" id="SM01224">
    <property type="entry name" value="G_gamma"/>
    <property type="match status" value="1"/>
</dbReference>
<dbReference type="GO" id="GO:0031681">
    <property type="term" value="F:G-protein beta-subunit binding"/>
    <property type="evidence" value="ECO:0007669"/>
    <property type="project" value="InterPro"/>
</dbReference>
<protein>
    <recommendedName>
        <fullName evidence="4">Guanine nucleotide-binding protein subunit gamma</fullName>
    </recommendedName>
</protein>
<evidence type="ECO:0000256" key="1">
    <source>
        <dbReference type="ARBA" id="ARBA00004170"/>
    </source>
</evidence>
<keyword evidence="8" id="KW-0807">Transducer</keyword>
<accession>A0A0C3AVX8</accession>
<comment type="subcellular location">
    <subcellularLocation>
        <location evidence="1">Membrane</location>
        <topology evidence="1">Peripheral membrane protein</topology>
    </subcellularLocation>
</comment>
<dbReference type="Proteomes" id="UP000054097">
    <property type="component" value="Unassembled WGS sequence"/>
</dbReference>
<sequence length="70" mass="8024">MLELKYARIQEHVQRLQADVARPRAAVSEASASLIRYCRQTRDPLLPSVWTEGRHDDPYAPQTQKGCECI</sequence>
<feature type="compositionally biased region" description="Polar residues" evidence="11">
    <location>
        <begin position="61"/>
        <end position="70"/>
    </location>
</feature>
<evidence type="ECO:0000256" key="8">
    <source>
        <dbReference type="ARBA" id="ARBA00023224"/>
    </source>
</evidence>
<feature type="non-terminal residue" evidence="13">
    <location>
        <position position="70"/>
    </location>
</feature>
<evidence type="ECO:0000256" key="2">
    <source>
        <dbReference type="ARBA" id="ARBA00007431"/>
    </source>
</evidence>
<dbReference type="STRING" id="933852.A0A0C3AVX8"/>
<dbReference type="PANTHER" id="PTHR28189">
    <property type="entry name" value="GUANINE NUCLEOTIDE-BINDING PROTEIN SUBUNIT GAMMA"/>
    <property type="match status" value="1"/>
</dbReference>
<dbReference type="GO" id="GO:0007186">
    <property type="term" value="P:G protein-coupled receptor signaling pathway"/>
    <property type="evidence" value="ECO:0007669"/>
    <property type="project" value="InterPro"/>
</dbReference>
<keyword evidence="6" id="KW-0472">Membrane</keyword>
<evidence type="ECO:0000259" key="12">
    <source>
        <dbReference type="PROSITE" id="PS50058"/>
    </source>
</evidence>
<feature type="region of interest" description="Disordered" evidence="11">
    <location>
        <begin position="49"/>
        <end position="70"/>
    </location>
</feature>
<dbReference type="Pfam" id="PF00631">
    <property type="entry name" value="G-gamma"/>
    <property type="match status" value="1"/>
</dbReference>